<sequence>MTKGGKRYANMEQDGNWFAHGGEKSTMFTSTGTMMAQGVLQPVPHAAERYPKRNPEKKTMGRDYPFSAHDNRATLQNKIETYDHVLGRKKCLDDHRQHSSHFCLCHDSSVCAVGLTQRAHSAYQSDFVPRQGAESEEGTHRRRFPRSHLERSQQAVNAGEHYMWFGRHDLDHHTPLNVLADSNHSSPL</sequence>
<dbReference type="AlphaFoldDB" id="A0A8T2LH00"/>
<accession>A0A8T2LH00</accession>
<dbReference type="PANTHER" id="PTHR35440">
    <property type="entry name" value="TESTIS-EXPRESSED PROTEIN 36"/>
    <property type="match status" value="1"/>
</dbReference>
<evidence type="ECO:0000256" key="1">
    <source>
        <dbReference type="SAM" id="MobiDB-lite"/>
    </source>
</evidence>
<name>A0A8T2LH00_ASTMX</name>
<gene>
    <name evidence="3" type="primary">TEX36</name>
    <name evidence="3" type="ORF">AMEX_G17619</name>
</gene>
<reference evidence="3 4" key="1">
    <citation type="submission" date="2021-07" db="EMBL/GenBank/DDBJ databases">
        <authorList>
            <person name="Imarazene B."/>
            <person name="Zahm M."/>
            <person name="Klopp C."/>
            <person name="Cabau C."/>
            <person name="Beille S."/>
            <person name="Jouanno E."/>
            <person name="Castinel A."/>
            <person name="Lluch J."/>
            <person name="Gil L."/>
            <person name="Kuchtly C."/>
            <person name="Lopez Roques C."/>
            <person name="Donnadieu C."/>
            <person name="Parrinello H."/>
            <person name="Journot L."/>
            <person name="Du K."/>
            <person name="Schartl M."/>
            <person name="Retaux S."/>
            <person name="Guiguen Y."/>
        </authorList>
    </citation>
    <scope>NUCLEOTIDE SEQUENCE [LARGE SCALE GENOMIC DNA]</scope>
    <source>
        <strain evidence="3">Pach_M1</strain>
        <tissue evidence="3">Testis</tissue>
    </source>
</reference>
<dbReference type="Proteomes" id="UP000752171">
    <property type="component" value="Unassembled WGS sequence"/>
</dbReference>
<dbReference type="Pfam" id="PF15115">
    <property type="entry name" value="HDNR"/>
    <property type="match status" value="1"/>
</dbReference>
<feature type="domain" description="Domain of unknown function with conserved HDNR motif" evidence="2">
    <location>
        <begin position="1"/>
        <end position="164"/>
    </location>
</feature>
<evidence type="ECO:0000313" key="4">
    <source>
        <dbReference type="Proteomes" id="UP000752171"/>
    </source>
</evidence>
<dbReference type="EMBL" id="JAICCE010000014">
    <property type="protein sequence ID" value="KAG9268626.1"/>
    <property type="molecule type" value="Genomic_DNA"/>
</dbReference>
<dbReference type="InterPro" id="IPR029369">
    <property type="entry name" value="HDNR"/>
</dbReference>
<proteinExistence type="predicted"/>
<comment type="caution">
    <text evidence="3">The sequence shown here is derived from an EMBL/GenBank/DDBJ whole genome shotgun (WGS) entry which is preliminary data.</text>
</comment>
<feature type="region of interest" description="Disordered" evidence="1">
    <location>
        <begin position="129"/>
        <end position="151"/>
    </location>
</feature>
<protein>
    <submittedName>
        <fullName evidence="3">Testis-expressed protein 36</fullName>
    </submittedName>
</protein>
<evidence type="ECO:0000313" key="3">
    <source>
        <dbReference type="EMBL" id="KAG9268626.1"/>
    </source>
</evidence>
<evidence type="ECO:0000259" key="2">
    <source>
        <dbReference type="Pfam" id="PF15115"/>
    </source>
</evidence>
<organism evidence="3 4">
    <name type="scientific">Astyanax mexicanus</name>
    <name type="common">Blind cave fish</name>
    <name type="synonym">Astyanax fasciatus mexicanus</name>
    <dbReference type="NCBI Taxonomy" id="7994"/>
    <lineage>
        <taxon>Eukaryota</taxon>
        <taxon>Metazoa</taxon>
        <taxon>Chordata</taxon>
        <taxon>Craniata</taxon>
        <taxon>Vertebrata</taxon>
        <taxon>Euteleostomi</taxon>
        <taxon>Actinopterygii</taxon>
        <taxon>Neopterygii</taxon>
        <taxon>Teleostei</taxon>
        <taxon>Ostariophysi</taxon>
        <taxon>Characiformes</taxon>
        <taxon>Characoidei</taxon>
        <taxon>Acestrorhamphidae</taxon>
        <taxon>Acestrorhamphinae</taxon>
        <taxon>Astyanax</taxon>
    </lineage>
</organism>
<dbReference type="PANTHER" id="PTHR35440:SF1">
    <property type="entry name" value="TESTIS-EXPRESSED PROTEIN 36"/>
    <property type="match status" value="1"/>
</dbReference>